<dbReference type="Proteomes" id="UP000887576">
    <property type="component" value="Unplaced"/>
</dbReference>
<reference evidence="2" key="1">
    <citation type="submission" date="2022-11" db="UniProtKB">
        <authorList>
            <consortium name="WormBaseParasite"/>
        </authorList>
    </citation>
    <scope>IDENTIFICATION</scope>
</reference>
<evidence type="ECO:0000313" key="2">
    <source>
        <dbReference type="WBParaSite" id="JU765_v2.g3993.t1"/>
    </source>
</evidence>
<name>A0AC34R6Q6_9BILA</name>
<proteinExistence type="predicted"/>
<evidence type="ECO:0000313" key="1">
    <source>
        <dbReference type="Proteomes" id="UP000887576"/>
    </source>
</evidence>
<accession>A0AC34R6Q6</accession>
<sequence length="636" mass="70478">MAESWIFIVFDVLECVTFHVMATPVPGLLAFSFMAKKILSMNIASPKVRLPPLFVMFRFLLFVFLFQTCPAVYQTFNCNGTDLVFSVKSGELVFFQSDSFPQNIPVIDGSACSATFKRADNLPKGLYFAFTNGFLNGFGIADENGGGLFFSYYDSTRSSADAVYYDSTRSSADAVSFFAVGATQLTLLSSMLGGNYSTPWQAFQAIVFAPSDSIKSTNCWLQKQVFTLTDPNQIIPIISEDASQVKEFCQWFFTIPAGFQLKVNCFHWSMFGGEYFRVKTNLGETYDFGNDFSKTFRGTNFTISYNRTIHPNSGNGIVAFISLLSVAAPTTSDCIKTTTNASIITYSNFDPQFGYKPNMQCSKPLKTVGGQVYDLTFTTKFIERAGETIKLIINNGNISPYFISDGSCPYFISDGSWYTLEPTTSMYITDVAFSSDGSVNQAGFSFNFNPKNCDCAKSTMMAYCNGTVILGVAGEGHSNYCSNMDCTFVIVPNLACPDALIFFETKFNPRIYINDTLTVYLDRNVITSINTAKDYKMVVEPGQNLTLSFKTGQVSNIVFDSWIVFYLSTYPYMVTRTLTDESPTFAVNLGTTGSVVVKVDLKSIDLLELFVVQASNAPFDLSNIQIYDGSTYMKPL</sequence>
<dbReference type="WBParaSite" id="JU765_v2.g3993.t1">
    <property type="protein sequence ID" value="JU765_v2.g3993.t1"/>
    <property type="gene ID" value="JU765_v2.g3993"/>
</dbReference>
<protein>
    <submittedName>
        <fullName evidence="2">CUB domain-containing protein</fullName>
    </submittedName>
</protein>
<organism evidence="1 2">
    <name type="scientific">Panagrolaimus sp. JU765</name>
    <dbReference type="NCBI Taxonomy" id="591449"/>
    <lineage>
        <taxon>Eukaryota</taxon>
        <taxon>Metazoa</taxon>
        <taxon>Ecdysozoa</taxon>
        <taxon>Nematoda</taxon>
        <taxon>Chromadorea</taxon>
        <taxon>Rhabditida</taxon>
        <taxon>Tylenchina</taxon>
        <taxon>Panagrolaimomorpha</taxon>
        <taxon>Panagrolaimoidea</taxon>
        <taxon>Panagrolaimidae</taxon>
        <taxon>Panagrolaimus</taxon>
    </lineage>
</organism>